<evidence type="ECO:0000313" key="3">
    <source>
        <dbReference type="Proteomes" id="UP001500689"/>
    </source>
</evidence>
<dbReference type="EMBL" id="BAAAZN010000005">
    <property type="protein sequence ID" value="GAA3542589.1"/>
    <property type="molecule type" value="Genomic_DNA"/>
</dbReference>
<feature type="chain" id="PRO_5045039782" evidence="1">
    <location>
        <begin position="22"/>
        <end position="378"/>
    </location>
</feature>
<comment type="caution">
    <text evidence="2">The sequence shown here is derived from an EMBL/GenBank/DDBJ whole genome shotgun (WGS) entry which is preliminary data.</text>
</comment>
<keyword evidence="1" id="KW-0732">Signal</keyword>
<organism evidence="2 3">
    <name type="scientific">Amycolatopsis ultiminotia</name>
    <dbReference type="NCBI Taxonomy" id="543629"/>
    <lineage>
        <taxon>Bacteria</taxon>
        <taxon>Bacillati</taxon>
        <taxon>Actinomycetota</taxon>
        <taxon>Actinomycetes</taxon>
        <taxon>Pseudonocardiales</taxon>
        <taxon>Pseudonocardiaceae</taxon>
        <taxon>Amycolatopsis</taxon>
    </lineage>
</organism>
<name>A0ABP6W1B2_9PSEU</name>
<evidence type="ECO:0000313" key="2">
    <source>
        <dbReference type="EMBL" id="GAA3542589.1"/>
    </source>
</evidence>
<proteinExistence type="predicted"/>
<accession>A0ABP6W1B2</accession>
<evidence type="ECO:0000256" key="1">
    <source>
        <dbReference type="SAM" id="SignalP"/>
    </source>
</evidence>
<dbReference type="RefSeq" id="WP_344859515.1">
    <property type="nucleotide sequence ID" value="NZ_BAAAZN010000005.1"/>
</dbReference>
<protein>
    <submittedName>
        <fullName evidence="2">Uncharacterized protein</fullName>
    </submittedName>
</protein>
<keyword evidence="3" id="KW-1185">Reference proteome</keyword>
<sequence length="378" mass="39157">MIRYGVLTVLLGAASVLPAPATHDWQVDLSTVDSADFGVATVGGTLRPDGAAGDRPGVLVTAEHRLSPAADRVSARVDAELPAGAEVQVDVRGATGEAWTEWLPAGTTFPHAVTLVQARISLSGPAAVHAVTLSADRVARADAPAGGAPSSYRIYATREGLVGGTTSNGHRITERDHFVSFPSTKSVSPLATGSYTARVCRTDAARCEYAPVWEVGPWNEHDDYWNPSAERAQFRSLPPGVPEAQAAYLDGFNGGKDSRGRTVRNPAGIDLADGTFWDGLGLTGSSYVDVTFLWTGAATASGVVTTAGAPLNLRADATTSAAAVGYAANYAKVPVECTVQGEPVSGAFGTSTTWARLGPGQYLAQAYLRTDSAAPPCS</sequence>
<feature type="signal peptide" evidence="1">
    <location>
        <begin position="1"/>
        <end position="21"/>
    </location>
</feature>
<gene>
    <name evidence="2" type="ORF">GCM10022222_27850</name>
</gene>
<dbReference type="Proteomes" id="UP001500689">
    <property type="component" value="Unassembled WGS sequence"/>
</dbReference>
<reference evidence="3" key="1">
    <citation type="journal article" date="2019" name="Int. J. Syst. Evol. Microbiol.">
        <title>The Global Catalogue of Microorganisms (GCM) 10K type strain sequencing project: providing services to taxonomists for standard genome sequencing and annotation.</title>
        <authorList>
            <consortium name="The Broad Institute Genomics Platform"/>
            <consortium name="The Broad Institute Genome Sequencing Center for Infectious Disease"/>
            <person name="Wu L."/>
            <person name="Ma J."/>
        </authorList>
    </citation>
    <scope>NUCLEOTIDE SEQUENCE [LARGE SCALE GENOMIC DNA]</scope>
    <source>
        <strain evidence="3">JCM 16898</strain>
    </source>
</reference>